<keyword evidence="5 9" id="KW-0067">ATP-binding</keyword>
<dbReference type="EC" id="2.7.7.3" evidence="9"/>
<dbReference type="Pfam" id="PF01467">
    <property type="entry name" value="CTP_transf_like"/>
    <property type="match status" value="1"/>
</dbReference>
<keyword evidence="4 9" id="KW-0547">Nucleotide-binding</keyword>
<sequence length="158" mass="17270">MKAICPGSFDPVTHGHLDIVARSARLFDEVIVAVGRNSAKNYLFTPDERVSMLRDAVGGLPGVTVTLLDGLLVDFCRAHDVDVIVKGLRFASDFDFELQMAQMNHALTGIETIMLPTSAQWSHLSSTMIREIAKLGGDVSQFVTPEVARRIAAKTSER</sequence>
<dbReference type="OrthoDB" id="9806661at2"/>
<evidence type="ECO:0000256" key="5">
    <source>
        <dbReference type="ARBA" id="ARBA00022840"/>
    </source>
</evidence>
<evidence type="ECO:0000256" key="2">
    <source>
        <dbReference type="ARBA" id="ARBA00022679"/>
    </source>
</evidence>
<keyword evidence="12" id="KW-1185">Reference proteome</keyword>
<name>A0A4Q2EFX8_9ACTN</name>
<dbReference type="NCBIfam" id="TIGR00125">
    <property type="entry name" value="cyt_tran_rel"/>
    <property type="match status" value="1"/>
</dbReference>
<evidence type="ECO:0000256" key="1">
    <source>
        <dbReference type="ARBA" id="ARBA00022490"/>
    </source>
</evidence>
<evidence type="ECO:0000256" key="3">
    <source>
        <dbReference type="ARBA" id="ARBA00022695"/>
    </source>
</evidence>
<gene>
    <name evidence="9" type="primary">coaD</name>
    <name evidence="11" type="ORF">C1706_08915</name>
</gene>
<comment type="cofactor">
    <cofactor evidence="9">
        <name>Mg(2+)</name>
        <dbReference type="ChEBI" id="CHEBI:18420"/>
    </cofactor>
</comment>
<dbReference type="InterPro" id="IPR014729">
    <property type="entry name" value="Rossmann-like_a/b/a_fold"/>
</dbReference>
<keyword evidence="3 9" id="KW-0548">Nucleotidyltransferase</keyword>
<dbReference type="GO" id="GO:0015937">
    <property type="term" value="P:coenzyme A biosynthetic process"/>
    <property type="evidence" value="ECO:0007669"/>
    <property type="project" value="UniProtKB-UniRule"/>
</dbReference>
<dbReference type="InterPro" id="IPR004821">
    <property type="entry name" value="Cyt_trans-like"/>
</dbReference>
<dbReference type="GO" id="GO:0005737">
    <property type="term" value="C:cytoplasm"/>
    <property type="evidence" value="ECO:0007669"/>
    <property type="project" value="UniProtKB-SubCell"/>
</dbReference>
<dbReference type="Proteomes" id="UP000290624">
    <property type="component" value="Unassembled WGS sequence"/>
</dbReference>
<protein>
    <recommendedName>
        <fullName evidence="9">Phosphopantetheine adenylyltransferase</fullName>
        <ecNumber evidence="9">2.7.7.3</ecNumber>
    </recommendedName>
    <alternativeName>
        <fullName evidence="9">Dephospho-CoA pyrophosphorylase</fullName>
    </alternativeName>
    <alternativeName>
        <fullName evidence="9">Pantetheine-phosphate adenylyltransferase</fullName>
        <shortName evidence="9">PPAT</shortName>
    </alternativeName>
</protein>
<feature type="site" description="Transition state stabilizer" evidence="9">
    <location>
        <position position="16"/>
    </location>
</feature>
<proteinExistence type="inferred from homology"/>
<comment type="function">
    <text evidence="9">Reversibly transfers an adenylyl group from ATP to 4'-phosphopantetheine, yielding dephospho-CoA (dPCoA) and pyrophosphate.</text>
</comment>
<feature type="binding site" evidence="9">
    <location>
        <position position="16"/>
    </location>
    <ligand>
        <name>ATP</name>
        <dbReference type="ChEBI" id="CHEBI:30616"/>
    </ligand>
</feature>
<evidence type="ECO:0000259" key="10">
    <source>
        <dbReference type="Pfam" id="PF01467"/>
    </source>
</evidence>
<dbReference type="GO" id="GO:0004595">
    <property type="term" value="F:pantetheine-phosphate adenylyltransferase activity"/>
    <property type="evidence" value="ECO:0007669"/>
    <property type="project" value="UniProtKB-UniRule"/>
</dbReference>
<dbReference type="PRINTS" id="PR01020">
    <property type="entry name" value="LPSBIOSNTHSS"/>
</dbReference>
<evidence type="ECO:0000256" key="6">
    <source>
        <dbReference type="ARBA" id="ARBA00022842"/>
    </source>
</evidence>
<dbReference type="PANTHER" id="PTHR21342:SF1">
    <property type="entry name" value="PHOSPHOPANTETHEINE ADENYLYLTRANSFERASE"/>
    <property type="match status" value="1"/>
</dbReference>
<dbReference type="Gene3D" id="3.40.50.620">
    <property type="entry name" value="HUPs"/>
    <property type="match status" value="1"/>
</dbReference>
<feature type="domain" description="Cytidyltransferase-like" evidence="10">
    <location>
        <begin position="4"/>
        <end position="131"/>
    </location>
</feature>
<comment type="subunit">
    <text evidence="9">Homohexamer.</text>
</comment>
<dbReference type="UniPathway" id="UPA00241">
    <property type="reaction ID" value="UER00355"/>
</dbReference>
<evidence type="ECO:0000313" key="11">
    <source>
        <dbReference type="EMBL" id="RXW32149.1"/>
    </source>
</evidence>
<evidence type="ECO:0000256" key="7">
    <source>
        <dbReference type="ARBA" id="ARBA00022993"/>
    </source>
</evidence>
<dbReference type="HAMAP" id="MF_00151">
    <property type="entry name" value="PPAT_bact"/>
    <property type="match status" value="1"/>
</dbReference>
<feature type="binding site" evidence="9">
    <location>
        <begin position="121"/>
        <end position="127"/>
    </location>
    <ligand>
        <name>ATP</name>
        <dbReference type="ChEBI" id="CHEBI:30616"/>
    </ligand>
</feature>
<dbReference type="RefSeq" id="WP_129458887.1">
    <property type="nucleotide sequence ID" value="NZ_PPCV01000005.1"/>
</dbReference>
<feature type="binding site" evidence="9">
    <location>
        <begin position="8"/>
        <end position="9"/>
    </location>
    <ligand>
        <name>ATP</name>
        <dbReference type="ChEBI" id="CHEBI:30616"/>
    </ligand>
</feature>
<feature type="binding site" evidence="9">
    <location>
        <position position="40"/>
    </location>
    <ligand>
        <name>substrate</name>
    </ligand>
</feature>
<feature type="binding site" evidence="9">
    <location>
        <position position="8"/>
    </location>
    <ligand>
        <name>substrate</name>
    </ligand>
</feature>
<organism evidence="11 12">
    <name type="scientific">Propioniciclava flava</name>
    <dbReference type="NCBI Taxonomy" id="2072026"/>
    <lineage>
        <taxon>Bacteria</taxon>
        <taxon>Bacillati</taxon>
        <taxon>Actinomycetota</taxon>
        <taxon>Actinomycetes</taxon>
        <taxon>Propionibacteriales</taxon>
        <taxon>Propionibacteriaceae</taxon>
        <taxon>Propioniciclava</taxon>
    </lineage>
</organism>
<dbReference type="CDD" id="cd02163">
    <property type="entry name" value="PPAT"/>
    <property type="match status" value="1"/>
</dbReference>
<feature type="binding site" evidence="9">
    <location>
        <position position="97"/>
    </location>
    <ligand>
        <name>ATP</name>
        <dbReference type="ChEBI" id="CHEBI:30616"/>
    </ligand>
</feature>
<feature type="binding site" evidence="9">
    <location>
        <position position="86"/>
    </location>
    <ligand>
        <name>substrate</name>
    </ligand>
</feature>
<comment type="similarity">
    <text evidence="9">Belongs to the bacterial CoaD family.</text>
</comment>
<feature type="binding site" evidence="9">
    <location>
        <position position="72"/>
    </location>
    <ligand>
        <name>substrate</name>
    </ligand>
</feature>
<comment type="pathway">
    <text evidence="9">Cofactor biosynthesis; coenzyme A biosynthesis; CoA from (R)-pantothenate: step 4/5.</text>
</comment>
<keyword evidence="2 9" id="KW-0808">Transferase</keyword>
<comment type="catalytic activity">
    <reaction evidence="8 9">
        <text>(R)-4'-phosphopantetheine + ATP + H(+) = 3'-dephospho-CoA + diphosphate</text>
        <dbReference type="Rhea" id="RHEA:19801"/>
        <dbReference type="ChEBI" id="CHEBI:15378"/>
        <dbReference type="ChEBI" id="CHEBI:30616"/>
        <dbReference type="ChEBI" id="CHEBI:33019"/>
        <dbReference type="ChEBI" id="CHEBI:57328"/>
        <dbReference type="ChEBI" id="CHEBI:61723"/>
        <dbReference type="EC" id="2.7.7.3"/>
    </reaction>
</comment>
<dbReference type="InterPro" id="IPR001980">
    <property type="entry name" value="PPAT"/>
</dbReference>
<dbReference type="SUPFAM" id="SSF52374">
    <property type="entry name" value="Nucleotidylyl transferase"/>
    <property type="match status" value="1"/>
</dbReference>
<evidence type="ECO:0000256" key="8">
    <source>
        <dbReference type="ARBA" id="ARBA00029346"/>
    </source>
</evidence>
<comment type="subcellular location">
    <subcellularLocation>
        <location evidence="9">Cytoplasm</location>
    </subcellularLocation>
</comment>
<reference evidence="11 12" key="1">
    <citation type="submission" date="2018-01" db="EMBL/GenBank/DDBJ databases">
        <title>Lactibacter flavus gen. nov., sp. nov., a novel bacterium of the family Propionibacteriaceae isolated from raw milk and dairy products.</title>
        <authorList>
            <person name="Wenning M."/>
            <person name="Breitenwieser F."/>
            <person name="Huptas C."/>
            <person name="von Neubeck M."/>
            <person name="Busse H.-J."/>
            <person name="Scherer S."/>
        </authorList>
    </citation>
    <scope>NUCLEOTIDE SEQUENCE [LARGE SCALE GENOMIC DNA]</scope>
    <source>
        <strain evidence="11 12">VG341</strain>
    </source>
</reference>
<feature type="binding site" evidence="9">
    <location>
        <begin position="87"/>
        <end position="89"/>
    </location>
    <ligand>
        <name>ATP</name>
        <dbReference type="ChEBI" id="CHEBI:30616"/>
    </ligand>
</feature>
<evidence type="ECO:0000313" key="12">
    <source>
        <dbReference type="Proteomes" id="UP000290624"/>
    </source>
</evidence>
<dbReference type="NCBIfam" id="TIGR01510">
    <property type="entry name" value="coaD_prev_kdtB"/>
    <property type="match status" value="1"/>
</dbReference>
<dbReference type="AlphaFoldDB" id="A0A4Q2EFX8"/>
<evidence type="ECO:0000256" key="9">
    <source>
        <dbReference type="HAMAP-Rule" id="MF_00151"/>
    </source>
</evidence>
<keyword evidence="7 9" id="KW-0173">Coenzyme A biosynthesis</keyword>
<dbReference type="EMBL" id="PPCV01000005">
    <property type="protein sequence ID" value="RXW32149.1"/>
    <property type="molecule type" value="Genomic_DNA"/>
</dbReference>
<evidence type="ECO:0000256" key="4">
    <source>
        <dbReference type="ARBA" id="ARBA00022741"/>
    </source>
</evidence>
<accession>A0A4Q2EFX8</accession>
<keyword evidence="1 9" id="KW-0963">Cytoplasm</keyword>
<dbReference type="GO" id="GO:0005524">
    <property type="term" value="F:ATP binding"/>
    <property type="evidence" value="ECO:0007669"/>
    <property type="project" value="UniProtKB-KW"/>
</dbReference>
<dbReference type="PANTHER" id="PTHR21342">
    <property type="entry name" value="PHOSPHOPANTETHEINE ADENYLYLTRANSFERASE"/>
    <property type="match status" value="1"/>
</dbReference>
<comment type="caution">
    <text evidence="11">The sequence shown here is derived from an EMBL/GenBank/DDBJ whole genome shotgun (WGS) entry which is preliminary data.</text>
</comment>
<keyword evidence="6 9" id="KW-0460">Magnesium</keyword>